<protein>
    <submittedName>
        <fullName evidence="7">NR LBD domain-containing protein</fullName>
    </submittedName>
</protein>
<feature type="compositionally biased region" description="Basic and acidic residues" evidence="4">
    <location>
        <begin position="46"/>
        <end position="59"/>
    </location>
</feature>
<dbReference type="Pfam" id="PF00104">
    <property type="entry name" value="Hormone_recep"/>
    <property type="match status" value="1"/>
</dbReference>
<feature type="compositionally biased region" description="Basic and acidic residues" evidence="4">
    <location>
        <begin position="18"/>
        <end position="37"/>
    </location>
</feature>
<evidence type="ECO:0000256" key="4">
    <source>
        <dbReference type="SAM" id="MobiDB-lite"/>
    </source>
</evidence>
<accession>A0AAF3EIQ1</accession>
<dbReference type="SUPFAM" id="SSF48508">
    <property type="entry name" value="Nuclear receptor ligand-binding domain"/>
    <property type="match status" value="1"/>
</dbReference>
<evidence type="ECO:0000256" key="1">
    <source>
        <dbReference type="ARBA" id="ARBA00023015"/>
    </source>
</evidence>
<keyword evidence="1" id="KW-0805">Transcription regulation</keyword>
<proteinExistence type="predicted"/>
<evidence type="ECO:0000313" key="6">
    <source>
        <dbReference type="Proteomes" id="UP000887575"/>
    </source>
</evidence>
<reference evidence="7" key="1">
    <citation type="submission" date="2024-02" db="UniProtKB">
        <authorList>
            <consortium name="WormBaseParasite"/>
        </authorList>
    </citation>
    <scope>IDENTIFICATION</scope>
</reference>
<dbReference type="PROSITE" id="PS51843">
    <property type="entry name" value="NR_LBD"/>
    <property type="match status" value="1"/>
</dbReference>
<feature type="domain" description="NR LBD" evidence="5">
    <location>
        <begin position="77"/>
        <end position="332"/>
    </location>
</feature>
<dbReference type="SMART" id="SM00430">
    <property type="entry name" value="HOLI"/>
    <property type="match status" value="1"/>
</dbReference>
<keyword evidence="6" id="KW-1185">Reference proteome</keyword>
<keyword evidence="3" id="KW-0675">Receptor</keyword>
<evidence type="ECO:0000259" key="5">
    <source>
        <dbReference type="PROSITE" id="PS51843"/>
    </source>
</evidence>
<feature type="region of interest" description="Disordered" evidence="4">
    <location>
        <begin position="1"/>
        <end position="74"/>
    </location>
</feature>
<evidence type="ECO:0000256" key="2">
    <source>
        <dbReference type="ARBA" id="ARBA00023163"/>
    </source>
</evidence>
<dbReference type="PANTHER" id="PTHR47630:SF4">
    <property type="entry name" value="NUCLEAR HORMONE RECEPTOR FAMILY MEMBER NHR-62"/>
    <property type="match status" value="1"/>
</dbReference>
<dbReference type="PANTHER" id="PTHR47630">
    <property type="entry name" value="NUCLEAR HORMONE RECEPTOR FAMILY-RELATED-RELATED"/>
    <property type="match status" value="1"/>
</dbReference>
<dbReference type="WBParaSite" id="MBELARI_LOCUS13895">
    <property type="protein sequence ID" value="MBELARI_LOCUS13895"/>
    <property type="gene ID" value="MBELARI_LOCUS13895"/>
</dbReference>
<dbReference type="Proteomes" id="UP000887575">
    <property type="component" value="Unassembled WGS sequence"/>
</dbReference>
<dbReference type="InterPro" id="IPR000536">
    <property type="entry name" value="Nucl_hrmn_rcpt_lig-bd"/>
</dbReference>
<dbReference type="InterPro" id="IPR052499">
    <property type="entry name" value="C.elegans_NHRs"/>
</dbReference>
<sequence>MDNESEPGPSGLGTTEALLKRIEKAKKEEYRMREKMMPKKRGRPTMNREEKKKDGERHGQQNRQQVHRPEPLLPNPAFEKVIEQLMRLTLHVDSMIDDPNSPPGLPVGPMNKATRTPIRPTAERSATQDDVVQDLERHYLLMIDYLRGIPEFTEMTPKDQEQLAQRRFFPFYWFKLTHYSWMTKCQGIAYANGSFYPGSLEHQPCPDVTRMVSRLAALLPLYNWLKLDNTEMTLLVFVLLFHDGVPELTAEGRTKIRAVGQLFLKVLHYYMRRKSPPLEYDKLAIRMGRIMLFVGDLTCMTHLTFSNMQVHEIMHVINWKKAVDGRLAWIHT</sequence>
<evidence type="ECO:0000313" key="7">
    <source>
        <dbReference type="WBParaSite" id="MBELARI_LOCUS13895"/>
    </source>
</evidence>
<dbReference type="Gene3D" id="1.10.565.10">
    <property type="entry name" value="Retinoid X Receptor"/>
    <property type="match status" value="1"/>
</dbReference>
<keyword evidence="2" id="KW-0804">Transcription</keyword>
<name>A0AAF3EIQ1_9BILA</name>
<organism evidence="6 7">
    <name type="scientific">Mesorhabditis belari</name>
    <dbReference type="NCBI Taxonomy" id="2138241"/>
    <lineage>
        <taxon>Eukaryota</taxon>
        <taxon>Metazoa</taxon>
        <taxon>Ecdysozoa</taxon>
        <taxon>Nematoda</taxon>
        <taxon>Chromadorea</taxon>
        <taxon>Rhabditida</taxon>
        <taxon>Rhabditina</taxon>
        <taxon>Rhabditomorpha</taxon>
        <taxon>Rhabditoidea</taxon>
        <taxon>Rhabditidae</taxon>
        <taxon>Mesorhabditinae</taxon>
        <taxon>Mesorhabditis</taxon>
    </lineage>
</organism>
<dbReference type="AlphaFoldDB" id="A0AAF3EIQ1"/>
<dbReference type="InterPro" id="IPR035500">
    <property type="entry name" value="NHR-like_dom_sf"/>
</dbReference>
<evidence type="ECO:0000256" key="3">
    <source>
        <dbReference type="ARBA" id="ARBA00023170"/>
    </source>
</evidence>